<feature type="transmembrane region" description="Helical" evidence="1">
    <location>
        <begin position="28"/>
        <end position="49"/>
    </location>
</feature>
<dbReference type="AlphaFoldDB" id="Q3BAN7"/>
<protein>
    <submittedName>
        <fullName evidence="2">Uncharacterized protein</fullName>
    </submittedName>
</protein>
<sequence length="103" mass="12409">MIKNICNLFMKVDEDRWVFDPRFDKYQLGPLELIIVFIFLFLLLLKFLYKTKMECIRAIRTRTVDLLGKTEKTYYYRNDLNCFKDPTCILLHWALSSTDVKIS</sequence>
<organism evidence="2">
    <name type="scientific">Phalaenopsis aphrodite subsp. formosana</name>
    <name type="common">Moth orchid</name>
    <dbReference type="NCBI Taxonomy" id="308872"/>
    <lineage>
        <taxon>Eukaryota</taxon>
        <taxon>Viridiplantae</taxon>
        <taxon>Streptophyta</taxon>
        <taxon>Embryophyta</taxon>
        <taxon>Tracheophyta</taxon>
        <taxon>Spermatophyta</taxon>
        <taxon>Magnoliopsida</taxon>
        <taxon>Liliopsida</taxon>
        <taxon>Asparagales</taxon>
        <taxon>Orchidaceae</taxon>
        <taxon>Epidendroideae</taxon>
        <taxon>Vandeae</taxon>
        <taxon>Aeridinae</taxon>
        <taxon>Phalaenopsis</taxon>
    </lineage>
</organism>
<geneLocation type="chloroplast" evidence="2"/>
<keyword evidence="2" id="KW-0150">Chloroplast</keyword>
<dbReference type="RefSeq" id="YP_358581.1">
    <property type="nucleotide sequence ID" value="NC_007499.1"/>
</dbReference>
<proteinExistence type="predicted"/>
<reference evidence="2" key="1">
    <citation type="submission" date="2005-02" db="EMBL/GenBank/DDBJ databases">
        <authorList>
            <person name="Lin H.-C."/>
            <person name="Chaw S.-M."/>
            <person name="Lin I.-P."/>
            <person name="Chow T.-Y."/>
            <person name="Chen H.-H."/>
            <person name="Chen W.-H."/>
            <person name="Cheng C.-H."/>
            <person name="Liu S.-M."/>
            <person name="Chang C.-C."/>
            <person name="Chang C.-C."/>
        </authorList>
    </citation>
    <scope>NUCLEOTIDE SEQUENCE</scope>
</reference>
<keyword evidence="1" id="KW-0472">Membrane</keyword>
<keyword evidence="1" id="KW-1133">Transmembrane helix</keyword>
<accession>Q3BAN7</accession>
<dbReference type="GeneID" id="3741778"/>
<keyword evidence="1" id="KW-0812">Transmembrane</keyword>
<dbReference type="EMBL" id="AY916449">
    <property type="protein sequence ID" value="AAW82556.1"/>
    <property type="molecule type" value="Genomic_DNA"/>
</dbReference>
<keyword evidence="2" id="KW-0934">Plastid</keyword>
<evidence type="ECO:0000313" key="2">
    <source>
        <dbReference type="EMBL" id="AAW82556.1"/>
    </source>
</evidence>
<name>Q3BAN7_PHAAO</name>
<reference evidence="2" key="2">
    <citation type="journal article" date="2006" name="Mol. Biol. Evol.">
        <title>The chloroplast genome of Phalaenopsis aphrodite (Orchidaceae): comparative analysis of evolutionary rate with that of grasses and its phylogenetic implications.</title>
        <authorList>
            <person name="Chang C.-C."/>
            <person name="Lin H.-C."/>
            <person name="Lin I.-P."/>
            <person name="Chow T.-Y."/>
            <person name="Chen H.-H."/>
            <person name="Chen W.-H."/>
            <person name="Cheng C.-H."/>
            <person name="Lin C.-Y."/>
            <person name="Liu S.-M."/>
            <person name="Chang C.-C."/>
            <person name="Chaw S.-M."/>
        </authorList>
    </citation>
    <scope>NUCLEOTIDE SEQUENCE</scope>
</reference>
<evidence type="ECO:0000256" key="1">
    <source>
        <dbReference type="SAM" id="Phobius"/>
    </source>
</evidence>